<name>Q6Z7T5_ORYSJ</name>
<dbReference type="EMBL" id="AP004815">
    <property type="protein sequence ID" value="BAD15753.1"/>
    <property type="molecule type" value="Genomic_DNA"/>
</dbReference>
<proteinExistence type="predicted"/>
<dbReference type="AlphaFoldDB" id="Q6Z7T5"/>
<feature type="region of interest" description="Disordered" evidence="1">
    <location>
        <begin position="1"/>
        <end position="60"/>
    </location>
</feature>
<feature type="compositionally biased region" description="Basic residues" evidence="1">
    <location>
        <begin position="50"/>
        <end position="60"/>
    </location>
</feature>
<feature type="compositionally biased region" description="Gly residues" evidence="1">
    <location>
        <begin position="25"/>
        <end position="35"/>
    </location>
</feature>
<evidence type="ECO:0000256" key="1">
    <source>
        <dbReference type="SAM" id="MobiDB-lite"/>
    </source>
</evidence>
<protein>
    <submittedName>
        <fullName evidence="2">Uncharacterized protein</fullName>
    </submittedName>
</protein>
<gene>
    <name evidence="2" type="primary">P0516G10.9</name>
</gene>
<organism evidence="2 3">
    <name type="scientific">Oryza sativa subsp. japonica</name>
    <name type="common">Rice</name>
    <dbReference type="NCBI Taxonomy" id="39947"/>
    <lineage>
        <taxon>Eukaryota</taxon>
        <taxon>Viridiplantae</taxon>
        <taxon>Streptophyta</taxon>
        <taxon>Embryophyta</taxon>
        <taxon>Tracheophyta</taxon>
        <taxon>Spermatophyta</taxon>
        <taxon>Magnoliopsida</taxon>
        <taxon>Liliopsida</taxon>
        <taxon>Poales</taxon>
        <taxon>Poaceae</taxon>
        <taxon>BOP clade</taxon>
        <taxon>Oryzoideae</taxon>
        <taxon>Oryzeae</taxon>
        <taxon>Oryzinae</taxon>
        <taxon>Oryza</taxon>
        <taxon>Oryza sativa</taxon>
    </lineage>
</organism>
<reference evidence="3" key="2">
    <citation type="journal article" date="2008" name="Nucleic Acids Res.">
        <title>The rice annotation project database (RAP-DB): 2008 update.</title>
        <authorList>
            <consortium name="The rice annotation project (RAP)"/>
        </authorList>
    </citation>
    <scope>GENOME REANNOTATION</scope>
    <source>
        <strain evidence="3">cv. Nipponbare</strain>
    </source>
</reference>
<feature type="compositionally biased region" description="Gly residues" evidence="1">
    <location>
        <begin position="131"/>
        <end position="156"/>
    </location>
</feature>
<accession>Q6Z7T5</accession>
<evidence type="ECO:0000313" key="3">
    <source>
        <dbReference type="Proteomes" id="UP000000763"/>
    </source>
</evidence>
<sequence length="245" mass="26138">MAAARRRRRSEARGRRRPAARLVMGNGGGASGSRGCGLRHQRQRPSVWRQRPRSSSQRRRQWLLWHGVRRRGGAFGSSGCGCGDHGRRRHGGLGRLVEGVANGYIGPARHRLEEGSETGLAQSGAADDSGGRLGARGASGGDGGRLGARGASGGGRPDWRERRVRWREAGLAREAHPVEEAGLTREARPAVEETTSVRGGAAGGCGAVFDARRLAGGGRQCRGPACRQSWRGGGASVRQPRIHRW</sequence>
<feature type="compositionally biased region" description="Basic residues" evidence="1">
    <location>
        <begin position="1"/>
        <end position="19"/>
    </location>
</feature>
<feature type="region of interest" description="Disordered" evidence="1">
    <location>
        <begin position="115"/>
        <end position="159"/>
    </location>
</feature>
<reference evidence="3" key="1">
    <citation type="journal article" date="2005" name="Nature">
        <title>The map-based sequence of the rice genome.</title>
        <authorList>
            <consortium name="International rice genome sequencing project (IRGSP)"/>
            <person name="Matsumoto T."/>
            <person name="Wu J."/>
            <person name="Kanamori H."/>
            <person name="Katayose Y."/>
            <person name="Fujisawa M."/>
            <person name="Namiki N."/>
            <person name="Mizuno H."/>
            <person name="Yamamoto K."/>
            <person name="Antonio B.A."/>
            <person name="Baba T."/>
            <person name="Sakata K."/>
            <person name="Nagamura Y."/>
            <person name="Aoki H."/>
            <person name="Arikawa K."/>
            <person name="Arita K."/>
            <person name="Bito T."/>
            <person name="Chiden Y."/>
            <person name="Fujitsuka N."/>
            <person name="Fukunaka R."/>
            <person name="Hamada M."/>
            <person name="Harada C."/>
            <person name="Hayashi A."/>
            <person name="Hijishita S."/>
            <person name="Honda M."/>
            <person name="Hosokawa S."/>
            <person name="Ichikawa Y."/>
            <person name="Idonuma A."/>
            <person name="Iijima M."/>
            <person name="Ikeda M."/>
            <person name="Ikeno M."/>
            <person name="Ito K."/>
            <person name="Ito S."/>
            <person name="Ito T."/>
            <person name="Ito Y."/>
            <person name="Ito Y."/>
            <person name="Iwabuchi A."/>
            <person name="Kamiya K."/>
            <person name="Karasawa W."/>
            <person name="Kurita K."/>
            <person name="Katagiri S."/>
            <person name="Kikuta A."/>
            <person name="Kobayashi H."/>
            <person name="Kobayashi N."/>
            <person name="Machita K."/>
            <person name="Maehara T."/>
            <person name="Masukawa M."/>
            <person name="Mizubayashi T."/>
            <person name="Mukai Y."/>
            <person name="Nagasaki H."/>
            <person name="Nagata Y."/>
            <person name="Naito S."/>
            <person name="Nakashima M."/>
            <person name="Nakama Y."/>
            <person name="Nakamichi Y."/>
            <person name="Nakamura M."/>
            <person name="Meguro A."/>
            <person name="Negishi M."/>
            <person name="Ohta I."/>
            <person name="Ohta T."/>
            <person name="Okamoto M."/>
            <person name="Ono N."/>
            <person name="Saji S."/>
            <person name="Sakaguchi M."/>
            <person name="Sakai K."/>
            <person name="Shibata M."/>
            <person name="Shimokawa T."/>
            <person name="Song J."/>
            <person name="Takazaki Y."/>
            <person name="Terasawa K."/>
            <person name="Tsugane M."/>
            <person name="Tsuji K."/>
            <person name="Ueda S."/>
            <person name="Waki K."/>
            <person name="Yamagata H."/>
            <person name="Yamamoto M."/>
            <person name="Yamamoto S."/>
            <person name="Yamane H."/>
            <person name="Yoshiki S."/>
            <person name="Yoshihara R."/>
            <person name="Yukawa K."/>
            <person name="Zhong H."/>
            <person name="Yano M."/>
            <person name="Yuan Q."/>
            <person name="Ouyang S."/>
            <person name="Liu J."/>
            <person name="Jones K.M."/>
            <person name="Gansberger K."/>
            <person name="Moffat K."/>
            <person name="Hill J."/>
            <person name="Bera J."/>
            <person name="Fadrosh D."/>
            <person name="Jin S."/>
            <person name="Johri S."/>
            <person name="Kim M."/>
            <person name="Overton L."/>
            <person name="Reardon M."/>
            <person name="Tsitrin T."/>
            <person name="Vuong H."/>
            <person name="Weaver B."/>
            <person name="Ciecko A."/>
            <person name="Tallon L."/>
            <person name="Jackson J."/>
            <person name="Pai G."/>
            <person name="Aken S.V."/>
            <person name="Utterback T."/>
            <person name="Reidmuller S."/>
            <person name="Feldblyum T."/>
            <person name="Hsiao J."/>
            <person name="Zismann V."/>
            <person name="Iobst S."/>
            <person name="de Vazeille A.R."/>
            <person name="Buell C.R."/>
            <person name="Ying K."/>
            <person name="Li Y."/>
            <person name="Lu T."/>
            <person name="Huang Y."/>
            <person name="Zhao Q."/>
            <person name="Feng Q."/>
            <person name="Zhang L."/>
            <person name="Zhu J."/>
            <person name="Weng Q."/>
            <person name="Mu J."/>
            <person name="Lu Y."/>
            <person name="Fan D."/>
            <person name="Liu Y."/>
            <person name="Guan J."/>
            <person name="Zhang Y."/>
            <person name="Yu S."/>
            <person name="Liu X."/>
            <person name="Zhang Y."/>
            <person name="Hong G."/>
            <person name="Han B."/>
            <person name="Choisne N."/>
            <person name="Demange N."/>
            <person name="Orjeda G."/>
            <person name="Samain S."/>
            <person name="Cattolico L."/>
            <person name="Pelletier E."/>
            <person name="Couloux A."/>
            <person name="Segurens B."/>
            <person name="Wincker P."/>
            <person name="D'Hont A."/>
            <person name="Scarpelli C."/>
            <person name="Weissenbach J."/>
            <person name="Salanoubat M."/>
            <person name="Quetier F."/>
            <person name="Yu Y."/>
            <person name="Kim H.R."/>
            <person name="Rambo T."/>
            <person name="Currie J."/>
            <person name="Collura K."/>
            <person name="Luo M."/>
            <person name="Yang T."/>
            <person name="Ammiraju J.S.S."/>
            <person name="Engler F."/>
            <person name="Soderlund C."/>
            <person name="Wing R.A."/>
            <person name="Palmer L.E."/>
            <person name="de la Bastide M."/>
            <person name="Spiegel L."/>
            <person name="Nascimento L."/>
            <person name="Zutavern T."/>
            <person name="O'Shaughnessy A."/>
            <person name="Dike S."/>
            <person name="Dedhia N."/>
            <person name="Preston R."/>
            <person name="Balija V."/>
            <person name="McCombie W.R."/>
            <person name="Chow T."/>
            <person name="Chen H."/>
            <person name="Chung M."/>
            <person name="Chen C."/>
            <person name="Shaw J."/>
            <person name="Wu H."/>
            <person name="Hsiao K."/>
            <person name="Chao Y."/>
            <person name="Chu M."/>
            <person name="Cheng C."/>
            <person name="Hour A."/>
            <person name="Lee P."/>
            <person name="Lin S."/>
            <person name="Lin Y."/>
            <person name="Liou J."/>
            <person name="Liu S."/>
            <person name="Hsing Y."/>
            <person name="Raghuvanshi S."/>
            <person name="Mohanty A."/>
            <person name="Bharti A.K."/>
            <person name="Gaur A."/>
            <person name="Gupta V."/>
            <person name="Kumar D."/>
            <person name="Ravi V."/>
            <person name="Vij S."/>
            <person name="Kapur A."/>
            <person name="Khurana P."/>
            <person name="Khurana P."/>
            <person name="Khurana J.P."/>
            <person name="Tyagi A.K."/>
            <person name="Gaikwad K."/>
            <person name="Singh A."/>
            <person name="Dalal V."/>
            <person name="Srivastava S."/>
            <person name="Dixit A."/>
            <person name="Pal A.K."/>
            <person name="Ghazi I.A."/>
            <person name="Yadav M."/>
            <person name="Pandit A."/>
            <person name="Bhargava A."/>
            <person name="Sureshbabu K."/>
            <person name="Batra K."/>
            <person name="Sharma T.R."/>
            <person name="Mohapatra T."/>
            <person name="Singh N.K."/>
            <person name="Messing J."/>
            <person name="Nelson A.B."/>
            <person name="Fuks G."/>
            <person name="Kavchok S."/>
            <person name="Keizer G."/>
            <person name="Linton E."/>
            <person name="Llaca V."/>
            <person name="Song R."/>
            <person name="Tanyolac B."/>
            <person name="Young S."/>
            <person name="Ho-Il K."/>
            <person name="Hahn J.H."/>
            <person name="Sangsakoo G."/>
            <person name="Vanavichit A."/>
            <person name="de Mattos Luiz.A.T."/>
            <person name="Zimmer P.D."/>
            <person name="Malone G."/>
            <person name="Dellagostin O."/>
            <person name="de Oliveira A.C."/>
            <person name="Bevan M."/>
            <person name="Bancroft I."/>
            <person name="Minx P."/>
            <person name="Cordum H."/>
            <person name="Wilson R."/>
            <person name="Cheng Z."/>
            <person name="Jin W."/>
            <person name="Jiang J."/>
            <person name="Leong S.A."/>
            <person name="Iwama H."/>
            <person name="Gojobori T."/>
            <person name="Itoh T."/>
            <person name="Niimura Y."/>
            <person name="Fujii Y."/>
            <person name="Habara T."/>
            <person name="Sakai H."/>
            <person name="Sato Y."/>
            <person name="Wilson G."/>
            <person name="Kumar K."/>
            <person name="McCouch S."/>
            <person name="Juretic N."/>
            <person name="Hoen D."/>
            <person name="Wright S."/>
            <person name="Bruskiewich R."/>
            <person name="Bureau T."/>
            <person name="Miyao A."/>
            <person name="Hirochika H."/>
            <person name="Nishikawa T."/>
            <person name="Kadowaki K."/>
            <person name="Sugiura M."/>
            <person name="Burr B."/>
            <person name="Sasaki T."/>
        </authorList>
    </citation>
    <scope>NUCLEOTIDE SEQUENCE [LARGE SCALE GENOMIC DNA]</scope>
    <source>
        <strain evidence="3">cv. Nipponbare</strain>
    </source>
</reference>
<evidence type="ECO:0000313" key="2">
    <source>
        <dbReference type="EMBL" id="BAD15753.1"/>
    </source>
</evidence>
<dbReference type="Proteomes" id="UP000000763">
    <property type="component" value="Chromosome 2"/>
</dbReference>